<dbReference type="InterPro" id="IPR023100">
    <property type="entry name" value="D-aminoacylase_insert_dom_sf"/>
</dbReference>
<dbReference type="PANTHER" id="PTHR11647">
    <property type="entry name" value="HYDRANTOINASE/DIHYDROPYRIMIDINASE FAMILY MEMBER"/>
    <property type="match status" value="1"/>
</dbReference>
<organism evidence="2 3">
    <name type="scientific">Alicyclobacillus dauci</name>
    <dbReference type="NCBI Taxonomy" id="1475485"/>
    <lineage>
        <taxon>Bacteria</taxon>
        <taxon>Bacillati</taxon>
        <taxon>Bacillota</taxon>
        <taxon>Bacilli</taxon>
        <taxon>Bacillales</taxon>
        <taxon>Alicyclobacillaceae</taxon>
        <taxon>Alicyclobacillus</taxon>
    </lineage>
</organism>
<dbReference type="InterPro" id="IPR032466">
    <property type="entry name" value="Metal_Hydrolase"/>
</dbReference>
<dbReference type="Pfam" id="PF07969">
    <property type="entry name" value="Amidohydro_3"/>
    <property type="match status" value="1"/>
</dbReference>
<evidence type="ECO:0000259" key="1">
    <source>
        <dbReference type="Pfam" id="PF07969"/>
    </source>
</evidence>
<feature type="domain" description="Amidohydrolase 3" evidence="1">
    <location>
        <begin position="44"/>
        <end position="509"/>
    </location>
</feature>
<evidence type="ECO:0000313" key="2">
    <source>
        <dbReference type="EMBL" id="WAH38001.1"/>
    </source>
</evidence>
<dbReference type="Gene3D" id="3.20.20.140">
    <property type="entry name" value="Metal-dependent hydrolases"/>
    <property type="match status" value="1"/>
</dbReference>
<proteinExistence type="predicted"/>
<dbReference type="InterPro" id="IPR011059">
    <property type="entry name" value="Metal-dep_hydrolase_composite"/>
</dbReference>
<accession>A0ABY6Z6U5</accession>
<reference evidence="2" key="1">
    <citation type="submission" date="2022-08" db="EMBL/GenBank/DDBJ databases">
        <title>Alicyclobacillus dauci DSM2870, complete genome.</title>
        <authorList>
            <person name="Wang Q."/>
            <person name="Cai R."/>
            <person name="Wang Z."/>
        </authorList>
    </citation>
    <scope>NUCLEOTIDE SEQUENCE</scope>
    <source>
        <strain evidence="2">DSM 28700</strain>
    </source>
</reference>
<dbReference type="SUPFAM" id="SSF51556">
    <property type="entry name" value="Metallo-dependent hydrolases"/>
    <property type="match status" value="1"/>
</dbReference>
<dbReference type="SUPFAM" id="SSF51338">
    <property type="entry name" value="Composite domain of metallo-dependent hydrolases"/>
    <property type="match status" value="1"/>
</dbReference>
<name>A0ABY6Z6U5_9BACL</name>
<evidence type="ECO:0000313" key="3">
    <source>
        <dbReference type="Proteomes" id="UP001164803"/>
    </source>
</evidence>
<sequence length="547" mass="59944">MYDVLIRNGRVLNGTGNPWTVQDIGIEGDRIVAMGDLSGNTGKQEIDATGLVVAPGFIDTHVHSDLLCTRPDIHKIKVMQGVTTELFGQDGISVAPVSDETKPLWQKQLSGLNGDIGDWPWKSVHEYLSFLEKTPMNGNAAYLVPHGNVRTLVMGFASRTATPAEMQQMRELVEEGMEQGAVGVSSGLIYPPNVYSNKAELIEICKGAAKYNGCFVVHIRNESNHILAALDEVIDVARQSGVRLHVSHFKVGGKANRDKVEAALAKLTAGRAEGLEITFDQYPYTAGSTVFASILPPWMHDGGTPEMVARLRQPEVRARVKQELKENDGYENWVLSSGWENIVITAVASEKNRHLEGKSVIEIARIKGLADPADAAFDLLIEENANIAMVVHWGIEEDIISAMQHPLQMVGSDAIFGGKPHPRLYGTYARVLGHFVREMGALTLGEAVRKMTSGPAQLIQLTDRGLLREGYFADIVVFDPETVIDRATFAEPLREPLGIRHVLVNGQVAVQDGTWTGVTAGRVLNRQDGNELEDRRRKIAVSRVELT</sequence>
<dbReference type="PANTHER" id="PTHR11647:SF1">
    <property type="entry name" value="COLLAPSIN RESPONSE MEDIATOR PROTEIN"/>
    <property type="match status" value="1"/>
</dbReference>
<keyword evidence="3" id="KW-1185">Reference proteome</keyword>
<dbReference type="InterPro" id="IPR013108">
    <property type="entry name" value="Amidohydro_3"/>
</dbReference>
<dbReference type="RefSeq" id="WP_268045542.1">
    <property type="nucleotide sequence ID" value="NZ_CP104064.1"/>
</dbReference>
<dbReference type="Gene3D" id="2.30.40.10">
    <property type="entry name" value="Urease, subunit C, domain 1"/>
    <property type="match status" value="1"/>
</dbReference>
<gene>
    <name evidence="2" type="ORF">NZD86_05790</name>
</gene>
<dbReference type="Proteomes" id="UP001164803">
    <property type="component" value="Chromosome"/>
</dbReference>
<dbReference type="CDD" id="cd01297">
    <property type="entry name" value="D-aminoacylase"/>
    <property type="match status" value="1"/>
</dbReference>
<dbReference type="InterPro" id="IPR050378">
    <property type="entry name" value="Metallo-dep_Hydrolases_sf"/>
</dbReference>
<protein>
    <submittedName>
        <fullName evidence="2">D-aminoacylase</fullName>
    </submittedName>
</protein>
<dbReference type="EMBL" id="CP104064">
    <property type="protein sequence ID" value="WAH38001.1"/>
    <property type="molecule type" value="Genomic_DNA"/>
</dbReference>
<dbReference type="Gene3D" id="3.30.1490.130">
    <property type="entry name" value="D-aminoacylase. Domain 3"/>
    <property type="match status" value="1"/>
</dbReference>